<dbReference type="RefSeq" id="WP_062499946.1">
    <property type="nucleotide sequence ID" value="NZ_LHZG01000117.1"/>
</dbReference>
<protein>
    <submittedName>
        <fullName evidence="2">Uncharacterized protein</fullName>
    </submittedName>
</protein>
<feature type="region of interest" description="Disordered" evidence="1">
    <location>
        <begin position="1"/>
        <end position="21"/>
    </location>
</feature>
<dbReference type="Proteomes" id="UP000075655">
    <property type="component" value="Unassembled WGS sequence"/>
</dbReference>
<name>A0A149S433_GLUOY</name>
<evidence type="ECO:0000256" key="1">
    <source>
        <dbReference type="SAM" id="MobiDB-lite"/>
    </source>
</evidence>
<gene>
    <name evidence="2" type="ORF">AD934_02300</name>
</gene>
<reference evidence="2 3" key="1">
    <citation type="submission" date="2015-06" db="EMBL/GenBank/DDBJ databases">
        <title>Improved classification and identification of acetic acid bacteria using matrix-assisted laser desorption/ionization time-of-flight mass spectrometry; Gluconobacter nephelii and Gluconobacter uchimurae are later heterotypic synonyms of Gluconobacter japonicus and Gluconobacter oxydans, respectively.</title>
        <authorList>
            <person name="Li L."/>
            <person name="Cleenwerck I."/>
            <person name="De Vuyst L."/>
            <person name="Vandamme P."/>
        </authorList>
    </citation>
    <scope>NUCLEOTIDE SEQUENCE [LARGE SCALE GENOMIC DNA]</scope>
    <source>
        <strain evidence="2 3">LMG 1676</strain>
    </source>
</reference>
<sequence length="215" mass="23509">MTSDPFFLQPGLGRASRPGTDGSEGSFTCSCCGLPSPGAGLPWTGPSRAGLRVCRVCNLLQDTTRAAIDSEAVLIWWPEITQHRLLFLVRAAHQKLRLLTIGDSGRPDEKLWTTALSSLEEPILGTQLPATFTAPLNLLRLLAVRRQEAAYRLQSSSIRQVTTALRLCRASDPNVARNLATLRKGLRLLPTGHLLDSGRDVYPAYLDRILSLSHS</sequence>
<comment type="caution">
    <text evidence="2">The sequence shown here is derived from an EMBL/GenBank/DDBJ whole genome shotgun (WGS) entry which is preliminary data.</text>
</comment>
<evidence type="ECO:0000313" key="2">
    <source>
        <dbReference type="EMBL" id="KXV21465.1"/>
    </source>
</evidence>
<organism evidence="2 3">
    <name type="scientific">Gluconobacter oxydans</name>
    <name type="common">Gluconobacter suboxydans</name>
    <dbReference type="NCBI Taxonomy" id="442"/>
    <lineage>
        <taxon>Bacteria</taxon>
        <taxon>Pseudomonadati</taxon>
        <taxon>Pseudomonadota</taxon>
        <taxon>Alphaproteobacteria</taxon>
        <taxon>Acetobacterales</taxon>
        <taxon>Acetobacteraceae</taxon>
        <taxon>Gluconobacter</taxon>
    </lineage>
</organism>
<accession>A0A149S433</accession>
<evidence type="ECO:0000313" key="3">
    <source>
        <dbReference type="Proteomes" id="UP000075655"/>
    </source>
</evidence>
<proteinExistence type="predicted"/>
<dbReference type="EMBL" id="LHZG01000117">
    <property type="protein sequence ID" value="KXV21465.1"/>
    <property type="molecule type" value="Genomic_DNA"/>
</dbReference>
<dbReference type="PATRIC" id="fig|442.8.peg.2822"/>
<dbReference type="AlphaFoldDB" id="A0A149S433"/>